<dbReference type="InterPro" id="IPR003751">
    <property type="entry name" value="CsrA"/>
</dbReference>
<keyword evidence="4 6" id="KW-0810">Translation regulation</keyword>
<dbReference type="GO" id="GO:1902208">
    <property type="term" value="P:regulation of bacterial-type flagellum assembly"/>
    <property type="evidence" value="ECO:0007669"/>
    <property type="project" value="UniProtKB-UniRule"/>
</dbReference>
<comment type="subunit">
    <text evidence="6">Homodimer; the beta-strands of each monomer intercalate to form a hydrophobic core, while the alpha-helices form wings that extend away from the core.</text>
</comment>
<dbReference type="FunFam" id="2.60.40.4380:FF:000002">
    <property type="entry name" value="Translational regulator CsrA"/>
    <property type="match status" value="1"/>
</dbReference>
<keyword evidence="3 6" id="KW-1005">Bacterial flagellum biogenesis</keyword>
<evidence type="ECO:0000256" key="6">
    <source>
        <dbReference type="HAMAP-Rule" id="MF_00167"/>
    </source>
</evidence>
<dbReference type="SUPFAM" id="SSF117130">
    <property type="entry name" value="CsrA-like"/>
    <property type="match status" value="1"/>
</dbReference>
<dbReference type="GO" id="GO:0045947">
    <property type="term" value="P:negative regulation of translational initiation"/>
    <property type="evidence" value="ECO:0007669"/>
    <property type="project" value="UniProtKB-UniRule"/>
</dbReference>
<dbReference type="STRING" id="36842.SAMN02194393_01411"/>
<keyword evidence="2 6" id="KW-0678">Repressor</keyword>
<reference evidence="8" key="1">
    <citation type="submission" date="2017-02" db="EMBL/GenBank/DDBJ databases">
        <authorList>
            <person name="Varghese N."/>
            <person name="Submissions S."/>
        </authorList>
    </citation>
    <scope>NUCLEOTIDE SEQUENCE [LARGE SCALE GENOMIC DNA]</scope>
    <source>
        <strain evidence="8">M1</strain>
    </source>
</reference>
<dbReference type="GO" id="GO:0006402">
    <property type="term" value="P:mRNA catabolic process"/>
    <property type="evidence" value="ECO:0007669"/>
    <property type="project" value="InterPro"/>
</dbReference>
<dbReference type="HAMAP" id="MF_00167">
    <property type="entry name" value="CsrA"/>
    <property type="match status" value="1"/>
</dbReference>
<evidence type="ECO:0000256" key="4">
    <source>
        <dbReference type="ARBA" id="ARBA00022845"/>
    </source>
</evidence>
<sequence length="75" mass="8759">MLILSRKKDESIMIDEKIEIKVIDIEEGKVRLGISAPKDVEIHRKEIYLQIQEENRKAAVGKLNLKDLNKLFKKD</sequence>
<dbReference type="RefSeq" id="WP_079490420.1">
    <property type="nucleotide sequence ID" value="NZ_FUZT01000003.1"/>
</dbReference>
<comment type="subcellular location">
    <subcellularLocation>
        <location evidence="6">Cytoplasm</location>
    </subcellularLocation>
</comment>
<dbReference type="Proteomes" id="UP000190285">
    <property type="component" value="Unassembled WGS sequence"/>
</dbReference>
<evidence type="ECO:0000256" key="5">
    <source>
        <dbReference type="ARBA" id="ARBA00022884"/>
    </source>
</evidence>
<comment type="function">
    <text evidence="6">A translational regulator that binds mRNA to regulate translation initiation and/or mRNA stability. Usually binds in the 5'-UTR at or near the Shine-Dalgarno sequence preventing ribosome-binding, thus repressing translation. Its main target seems to be the major flagellin gene, while its function is anatagonized by FliW.</text>
</comment>
<evidence type="ECO:0000313" key="7">
    <source>
        <dbReference type="EMBL" id="SKC55888.1"/>
    </source>
</evidence>
<dbReference type="NCBIfam" id="NF002469">
    <property type="entry name" value="PRK01712.1"/>
    <property type="match status" value="1"/>
</dbReference>
<name>A0A1T5JXG8_9FIRM</name>
<dbReference type="PANTHER" id="PTHR34984">
    <property type="entry name" value="CARBON STORAGE REGULATOR"/>
    <property type="match status" value="1"/>
</dbReference>
<evidence type="ECO:0000313" key="8">
    <source>
        <dbReference type="Proteomes" id="UP000190285"/>
    </source>
</evidence>
<dbReference type="OrthoDB" id="9809061at2"/>
<evidence type="ECO:0000256" key="1">
    <source>
        <dbReference type="ARBA" id="ARBA00022490"/>
    </source>
</evidence>
<dbReference type="InterPro" id="IPR036107">
    <property type="entry name" value="CsrA_sf"/>
</dbReference>
<keyword evidence="8" id="KW-1185">Reference proteome</keyword>
<dbReference type="GO" id="GO:0006109">
    <property type="term" value="P:regulation of carbohydrate metabolic process"/>
    <property type="evidence" value="ECO:0007669"/>
    <property type="project" value="InterPro"/>
</dbReference>
<keyword evidence="1 6" id="KW-0963">Cytoplasm</keyword>
<comment type="similarity">
    <text evidence="6">Belongs to the CsrA/RsmA family.</text>
</comment>
<proteinExistence type="inferred from homology"/>
<dbReference type="AlphaFoldDB" id="A0A1T5JXG8"/>
<protein>
    <recommendedName>
        <fullName evidence="6">Translational regulator CsrA</fullName>
    </recommendedName>
</protein>
<accession>A0A1T5JXG8</accession>
<dbReference type="Pfam" id="PF02599">
    <property type="entry name" value="CsrA"/>
    <property type="match status" value="1"/>
</dbReference>
<organism evidence="7 8">
    <name type="scientific">Maledivibacter halophilus</name>
    <dbReference type="NCBI Taxonomy" id="36842"/>
    <lineage>
        <taxon>Bacteria</taxon>
        <taxon>Bacillati</taxon>
        <taxon>Bacillota</taxon>
        <taxon>Clostridia</taxon>
        <taxon>Peptostreptococcales</taxon>
        <taxon>Caminicellaceae</taxon>
        <taxon>Maledivibacter</taxon>
    </lineage>
</organism>
<dbReference type="GO" id="GO:0048027">
    <property type="term" value="F:mRNA 5'-UTR binding"/>
    <property type="evidence" value="ECO:0007669"/>
    <property type="project" value="UniProtKB-UniRule"/>
</dbReference>
<dbReference type="NCBIfam" id="TIGR00202">
    <property type="entry name" value="csrA"/>
    <property type="match status" value="1"/>
</dbReference>
<gene>
    <name evidence="6" type="primary">csrA</name>
    <name evidence="7" type="ORF">SAMN02194393_01411</name>
</gene>
<dbReference type="PANTHER" id="PTHR34984:SF1">
    <property type="entry name" value="CARBON STORAGE REGULATOR"/>
    <property type="match status" value="1"/>
</dbReference>
<dbReference type="GO" id="GO:0044781">
    <property type="term" value="P:bacterial-type flagellum organization"/>
    <property type="evidence" value="ECO:0007669"/>
    <property type="project" value="UniProtKB-KW"/>
</dbReference>
<dbReference type="Gene3D" id="2.60.40.4380">
    <property type="entry name" value="Translational regulator CsrA"/>
    <property type="match status" value="1"/>
</dbReference>
<dbReference type="EMBL" id="FUZT01000003">
    <property type="protein sequence ID" value="SKC55888.1"/>
    <property type="molecule type" value="Genomic_DNA"/>
</dbReference>
<evidence type="ECO:0000256" key="2">
    <source>
        <dbReference type="ARBA" id="ARBA00022491"/>
    </source>
</evidence>
<evidence type="ECO:0000256" key="3">
    <source>
        <dbReference type="ARBA" id="ARBA00022795"/>
    </source>
</evidence>
<keyword evidence="5 6" id="KW-0694">RNA-binding</keyword>
<dbReference type="GO" id="GO:0005829">
    <property type="term" value="C:cytosol"/>
    <property type="evidence" value="ECO:0007669"/>
    <property type="project" value="TreeGrafter"/>
</dbReference>